<evidence type="ECO:0000313" key="2">
    <source>
        <dbReference type="EMBL" id="SDL86218.1"/>
    </source>
</evidence>
<reference evidence="2 3" key="1">
    <citation type="submission" date="2016-10" db="EMBL/GenBank/DDBJ databases">
        <authorList>
            <person name="de Groot N.N."/>
        </authorList>
    </citation>
    <scope>NUCLEOTIDE SEQUENCE [LARGE SCALE GENOMIC DNA]</scope>
    <source>
        <strain evidence="2 3">DSM 14789</strain>
    </source>
</reference>
<feature type="region of interest" description="Disordered" evidence="1">
    <location>
        <begin position="70"/>
        <end position="100"/>
    </location>
</feature>
<name>A0A1G9NI00_9GAMM</name>
<evidence type="ECO:0000313" key="3">
    <source>
        <dbReference type="Proteomes" id="UP000198654"/>
    </source>
</evidence>
<accession>A0A1G9NI00</accession>
<sequence>MTPTTPIGAGAVPANTPDMGSLASQNLFEHMAHTSSASSQGLSPAEVGANLMNNLDGSIERLQSFSSRIGDVGVDSPSAGDGAEYAQATPQGAEAVGSPDDKHFDRIIESLGSVFDHAIETQMVVRGTTQFSGAANTLLKGQ</sequence>
<gene>
    <name evidence="2" type="ORF">SAMN05661010_02724</name>
</gene>
<dbReference type="STRING" id="119000.SAMN05661010_02724"/>
<protein>
    <submittedName>
        <fullName evidence="2">Uncharacterized protein</fullName>
    </submittedName>
</protein>
<keyword evidence="3" id="KW-1185">Reference proteome</keyword>
<dbReference type="Proteomes" id="UP000198654">
    <property type="component" value="Unassembled WGS sequence"/>
</dbReference>
<proteinExistence type="predicted"/>
<feature type="region of interest" description="Disordered" evidence="1">
    <location>
        <begin position="1"/>
        <end position="21"/>
    </location>
</feature>
<dbReference type="RefSeq" id="WP_217636589.1">
    <property type="nucleotide sequence ID" value="NZ_FNGI01000008.1"/>
</dbReference>
<evidence type="ECO:0000256" key="1">
    <source>
        <dbReference type="SAM" id="MobiDB-lite"/>
    </source>
</evidence>
<dbReference type="AlphaFoldDB" id="A0A1G9NI00"/>
<organism evidence="2 3">
    <name type="scientific">Modicisalibacter muralis</name>
    <dbReference type="NCBI Taxonomy" id="119000"/>
    <lineage>
        <taxon>Bacteria</taxon>
        <taxon>Pseudomonadati</taxon>
        <taxon>Pseudomonadota</taxon>
        <taxon>Gammaproteobacteria</taxon>
        <taxon>Oceanospirillales</taxon>
        <taxon>Halomonadaceae</taxon>
        <taxon>Modicisalibacter</taxon>
    </lineage>
</organism>
<dbReference type="EMBL" id="FNGI01000008">
    <property type="protein sequence ID" value="SDL86218.1"/>
    <property type="molecule type" value="Genomic_DNA"/>
</dbReference>